<dbReference type="STRING" id="1125712.HMPREF1316_0764"/>
<sequence>MRWHTIHRSYHAISHRHCRAEATQRDALFIGRGGMPALDLLWTTGPSVWMRCSLMWVLFAACGCLSPKVIFSELGICRSLPGEKHPQQSKGAHTQANGTHTQGRTGMGLGDGPTRSTDGAASASFMPAQVGPNMNFVRCGADTSIICMLGMT</sequence>
<comment type="caution">
    <text evidence="2">The sequence shown here is derived from an EMBL/GenBank/DDBJ whole genome shotgun (WGS) entry which is preliminary data.</text>
</comment>
<name>U2TIX4_9ACTN</name>
<dbReference type="AlphaFoldDB" id="U2TIX4"/>
<feature type="compositionally biased region" description="Polar residues" evidence="1">
    <location>
        <begin position="88"/>
        <end position="104"/>
    </location>
</feature>
<reference evidence="2 3" key="1">
    <citation type="submission" date="2013-08" db="EMBL/GenBank/DDBJ databases">
        <authorList>
            <person name="Durkin A.S."/>
            <person name="Haft D.R."/>
            <person name="McCorrison J."/>
            <person name="Torralba M."/>
            <person name="Gillis M."/>
            <person name="Haft D.H."/>
            <person name="Methe B."/>
            <person name="Sutton G."/>
            <person name="Nelson K.E."/>
        </authorList>
    </citation>
    <scope>NUCLEOTIDE SEQUENCE [LARGE SCALE GENOMIC DNA]</scope>
    <source>
        <strain evidence="2 3">F0195</strain>
    </source>
</reference>
<keyword evidence="3" id="KW-1185">Reference proteome</keyword>
<evidence type="ECO:0000256" key="1">
    <source>
        <dbReference type="SAM" id="MobiDB-lite"/>
    </source>
</evidence>
<evidence type="ECO:0000313" key="2">
    <source>
        <dbReference type="EMBL" id="ERL06158.1"/>
    </source>
</evidence>
<gene>
    <name evidence="2" type="ORF">HMPREF1316_0764</name>
</gene>
<proteinExistence type="predicted"/>
<dbReference type="EMBL" id="AWEZ01000069">
    <property type="protein sequence ID" value="ERL06158.1"/>
    <property type="molecule type" value="Genomic_DNA"/>
</dbReference>
<dbReference type="PATRIC" id="fig|1125712.3.peg.2419"/>
<feature type="region of interest" description="Disordered" evidence="1">
    <location>
        <begin position="83"/>
        <end position="118"/>
    </location>
</feature>
<protein>
    <submittedName>
        <fullName evidence="2">Uncharacterized protein</fullName>
    </submittedName>
</protein>
<accession>U2TIX4</accession>
<organism evidence="2 3">
    <name type="scientific">Olsenella profusa F0195</name>
    <dbReference type="NCBI Taxonomy" id="1125712"/>
    <lineage>
        <taxon>Bacteria</taxon>
        <taxon>Bacillati</taxon>
        <taxon>Actinomycetota</taxon>
        <taxon>Coriobacteriia</taxon>
        <taxon>Coriobacteriales</taxon>
        <taxon>Atopobiaceae</taxon>
        <taxon>Olsenella</taxon>
    </lineage>
</organism>
<evidence type="ECO:0000313" key="3">
    <source>
        <dbReference type="Proteomes" id="UP000016638"/>
    </source>
</evidence>
<dbReference type="Proteomes" id="UP000016638">
    <property type="component" value="Unassembled WGS sequence"/>
</dbReference>